<organism evidence="1">
    <name type="scientific">Cupriavidus necator</name>
    <name type="common">Alcaligenes eutrophus</name>
    <name type="synonym">Ralstonia eutropha</name>
    <dbReference type="NCBI Taxonomy" id="106590"/>
    <lineage>
        <taxon>Bacteria</taxon>
        <taxon>Pseudomonadati</taxon>
        <taxon>Pseudomonadota</taxon>
        <taxon>Betaproteobacteria</taxon>
        <taxon>Burkholderiales</taxon>
        <taxon>Burkholderiaceae</taxon>
        <taxon>Cupriavidus</taxon>
    </lineage>
</organism>
<dbReference type="EMBL" id="FMSH01000023">
    <property type="protein sequence ID" value="SCU73542.1"/>
    <property type="molecule type" value="Genomic_DNA"/>
</dbReference>
<dbReference type="AlphaFoldDB" id="A0A1K0J3F2"/>
<evidence type="ECO:0000313" key="1">
    <source>
        <dbReference type="EMBL" id="SCU73542.1"/>
    </source>
</evidence>
<name>A0A1K0J3F2_CUPNE</name>
<accession>A0A1K0J3F2</accession>
<reference evidence="1" key="1">
    <citation type="submission" date="2016-09" db="EMBL/GenBank/DDBJ databases">
        <authorList>
            <person name="Capua I."/>
            <person name="De Benedictis P."/>
            <person name="Joannis T."/>
            <person name="Lombin L.H."/>
            <person name="Cattoli G."/>
        </authorList>
    </citation>
    <scope>NUCLEOTIDE SEQUENCE</scope>
    <source>
        <strain evidence="1">B9</strain>
    </source>
</reference>
<protein>
    <submittedName>
        <fullName evidence="1">Uncharacterized protein</fullName>
    </submittedName>
</protein>
<proteinExistence type="predicted"/>
<sequence>MSAAPMSAEQAYAEAAEQLPLRAERRDQWSSRAVFWTAVRYGVGEIHPGAWPVAAARWTRLWDVARCEHLPPIPGIPEVENLPATASAAERGIAQARAMVGKRR</sequence>
<gene>
    <name evidence="1" type="ORF">CNECB9_1190016</name>
</gene>